<dbReference type="KEGG" id="pchm:VFPPC_15868"/>
<sequence length="109" mass="12024">MVALICGAGLEAKDQRSKDGPHLTLPSATIHERFQLPCPLLTQFITNIRVYFLDPDQPHRHETNSGSQSPTWTRLLDTIIRGLGASTTSLLGHGVAIGRKRAWRDPVIS</sequence>
<dbReference type="RefSeq" id="XP_018145582.2">
    <property type="nucleotide sequence ID" value="XM_018293621.2"/>
</dbReference>
<gene>
    <name evidence="1" type="ORF">VFPPC_15868</name>
</gene>
<accession>A0A179FSZ1</accession>
<dbReference type="EMBL" id="LSBJ02000003">
    <property type="protein sequence ID" value="OAQ68732.2"/>
    <property type="molecule type" value="Genomic_DNA"/>
</dbReference>
<proteinExistence type="predicted"/>
<organism evidence="1 2">
    <name type="scientific">Pochonia chlamydosporia 170</name>
    <dbReference type="NCBI Taxonomy" id="1380566"/>
    <lineage>
        <taxon>Eukaryota</taxon>
        <taxon>Fungi</taxon>
        <taxon>Dikarya</taxon>
        <taxon>Ascomycota</taxon>
        <taxon>Pezizomycotina</taxon>
        <taxon>Sordariomycetes</taxon>
        <taxon>Hypocreomycetidae</taxon>
        <taxon>Hypocreales</taxon>
        <taxon>Clavicipitaceae</taxon>
        <taxon>Pochonia</taxon>
    </lineage>
</organism>
<evidence type="ECO:0000313" key="1">
    <source>
        <dbReference type="EMBL" id="OAQ68732.2"/>
    </source>
</evidence>
<comment type="caution">
    <text evidence="1">The sequence shown here is derived from an EMBL/GenBank/DDBJ whole genome shotgun (WGS) entry which is preliminary data.</text>
</comment>
<dbReference type="Proteomes" id="UP000078397">
    <property type="component" value="Unassembled WGS sequence"/>
</dbReference>
<keyword evidence="2" id="KW-1185">Reference proteome</keyword>
<dbReference type="AlphaFoldDB" id="A0A179FSZ1"/>
<reference evidence="1 2" key="1">
    <citation type="journal article" date="2016" name="PLoS Pathog.">
        <title>Biosynthesis of antibiotic leucinostatins in bio-control fungus Purpureocillium lilacinum and their inhibition on phytophthora revealed by genome mining.</title>
        <authorList>
            <person name="Wang G."/>
            <person name="Liu Z."/>
            <person name="Lin R."/>
            <person name="Li E."/>
            <person name="Mao Z."/>
            <person name="Ling J."/>
            <person name="Yang Y."/>
            <person name="Yin W.B."/>
            <person name="Xie B."/>
        </authorList>
    </citation>
    <scope>NUCLEOTIDE SEQUENCE [LARGE SCALE GENOMIC DNA]</scope>
    <source>
        <strain evidence="1">170</strain>
    </source>
</reference>
<evidence type="ECO:0000313" key="2">
    <source>
        <dbReference type="Proteomes" id="UP000078397"/>
    </source>
</evidence>
<dbReference type="GeneID" id="28857615"/>
<name>A0A179FSZ1_METCM</name>
<protein>
    <submittedName>
        <fullName evidence="1">Uncharacterized protein</fullName>
    </submittedName>
</protein>